<dbReference type="Proteomes" id="UP000054703">
    <property type="component" value="Unassembled WGS sequence"/>
</dbReference>
<reference evidence="1 2" key="1">
    <citation type="submission" date="2015-11" db="EMBL/GenBank/DDBJ databases">
        <title>Genomic analysis of 38 Legionella species identifies large and diverse effector repertoires.</title>
        <authorList>
            <person name="Burstein D."/>
            <person name="Amaro F."/>
            <person name="Zusman T."/>
            <person name="Lifshitz Z."/>
            <person name="Cohen O."/>
            <person name="Gilbert J.A."/>
            <person name="Pupko T."/>
            <person name="Shuman H.A."/>
            <person name="Segal G."/>
        </authorList>
    </citation>
    <scope>NUCLEOTIDE SEQUENCE [LARGE SCALE GENOMIC DNA]</scope>
    <source>
        <strain evidence="1 2">SC-63-C7</strain>
    </source>
</reference>
<evidence type="ECO:0000313" key="1">
    <source>
        <dbReference type="EMBL" id="KTD53660.1"/>
    </source>
</evidence>
<protein>
    <submittedName>
        <fullName evidence="1">Uncharacterized protein</fullName>
    </submittedName>
</protein>
<evidence type="ECO:0000313" key="2">
    <source>
        <dbReference type="Proteomes" id="UP000054703"/>
    </source>
</evidence>
<dbReference type="STRING" id="45074.Lsan_4070"/>
<organism evidence="1 2">
    <name type="scientific">Legionella santicrucis</name>
    <dbReference type="NCBI Taxonomy" id="45074"/>
    <lineage>
        <taxon>Bacteria</taxon>
        <taxon>Pseudomonadati</taxon>
        <taxon>Pseudomonadota</taxon>
        <taxon>Gammaproteobacteria</taxon>
        <taxon>Legionellales</taxon>
        <taxon>Legionellaceae</taxon>
        <taxon>Legionella</taxon>
    </lineage>
</organism>
<sequence>MDGRKSMCLCYGQNEYRQVKNLIVATHLSSGGVINAPGSAYLVAHLREKQNTKNTTSQAGFFSRVKEPKDIDRFLSIMNVTRQPQTQ</sequence>
<name>A0A0W0Y9P0_9GAMM</name>
<proteinExistence type="predicted"/>
<gene>
    <name evidence="1" type="ORF">Lsan_4070</name>
</gene>
<dbReference type="EMBL" id="LNYU01000091">
    <property type="protein sequence ID" value="KTD53660.1"/>
    <property type="molecule type" value="Genomic_DNA"/>
</dbReference>
<accession>A0A0W0Y9P0</accession>
<dbReference type="PATRIC" id="fig|45074.5.peg.4372"/>
<comment type="caution">
    <text evidence="1">The sequence shown here is derived from an EMBL/GenBank/DDBJ whole genome shotgun (WGS) entry which is preliminary data.</text>
</comment>
<keyword evidence="2" id="KW-1185">Reference proteome</keyword>
<dbReference type="AlphaFoldDB" id="A0A0W0Y9P0"/>